<evidence type="ECO:0000256" key="1">
    <source>
        <dbReference type="SAM" id="Coils"/>
    </source>
</evidence>
<dbReference type="EMBL" id="SBKP01000008">
    <property type="protein sequence ID" value="RXR28650.1"/>
    <property type="molecule type" value="Genomic_DNA"/>
</dbReference>
<dbReference type="RefSeq" id="WP_129404397.1">
    <property type="nucleotide sequence ID" value="NZ_SBKP01000008.1"/>
</dbReference>
<dbReference type="Proteomes" id="UP000290958">
    <property type="component" value="Unassembled WGS sequence"/>
</dbReference>
<protein>
    <submittedName>
        <fullName evidence="2">Uncharacterized protein</fullName>
    </submittedName>
</protein>
<accession>A0A4Q1KHC0</accession>
<dbReference type="AlphaFoldDB" id="A0A4Q1KHC0"/>
<keyword evidence="3" id="KW-1185">Reference proteome</keyword>
<evidence type="ECO:0000313" key="2">
    <source>
        <dbReference type="EMBL" id="RXR28650.1"/>
    </source>
</evidence>
<feature type="coiled-coil region" evidence="1">
    <location>
        <begin position="170"/>
        <end position="204"/>
    </location>
</feature>
<proteinExistence type="predicted"/>
<evidence type="ECO:0000313" key="3">
    <source>
        <dbReference type="Proteomes" id="UP000290958"/>
    </source>
</evidence>
<sequence>MNSPINRTDALFDHLSLLVTEGKPFTYERAMEALRCTDGVVRNHMRNLEVAGKVEFNVVRVGNDYDYSVTVTGLGSTPWNDLNGRLARRSESARQSLIEWRKRTGWSLNQIATAMGMVNGHNINACLISKLLDGGMMQVDFLRGLSKLIDEYRNPDTFERWRDAIARNATRRKMDERDEILRRVEQVEREREERRRALLAAERRPREVRQRDYLDKATLAALSGQMMGRDRAYG</sequence>
<keyword evidence="1" id="KW-0175">Coiled coil</keyword>
<gene>
    <name evidence="2" type="ORF">EQG66_09800</name>
</gene>
<organism evidence="2 3">
    <name type="scientific">Sphingobium fluviale</name>
    <dbReference type="NCBI Taxonomy" id="2506423"/>
    <lineage>
        <taxon>Bacteria</taxon>
        <taxon>Pseudomonadati</taxon>
        <taxon>Pseudomonadota</taxon>
        <taxon>Alphaproteobacteria</taxon>
        <taxon>Sphingomonadales</taxon>
        <taxon>Sphingomonadaceae</taxon>
        <taxon>Sphingobium</taxon>
    </lineage>
</organism>
<comment type="caution">
    <text evidence="2">The sequence shown here is derived from an EMBL/GenBank/DDBJ whole genome shotgun (WGS) entry which is preliminary data.</text>
</comment>
<name>A0A4Q1KHC0_9SPHN</name>
<reference evidence="3" key="1">
    <citation type="submission" date="2019-01" db="EMBL/GenBank/DDBJ databases">
        <title>Cytophagaceae bacterium strain CAR-16.</title>
        <authorList>
            <person name="Chen W.-M."/>
        </authorList>
    </citation>
    <scope>NUCLEOTIDE SEQUENCE [LARGE SCALE GENOMIC DNA]</scope>
    <source>
        <strain evidence="3">CHR27</strain>
    </source>
</reference>